<evidence type="ECO:0000313" key="1">
    <source>
        <dbReference type="EMBL" id="VVE09386.1"/>
    </source>
</evidence>
<reference evidence="1 2" key="1">
    <citation type="submission" date="2019-08" db="EMBL/GenBank/DDBJ databases">
        <authorList>
            <person name="Peeters C."/>
        </authorList>
    </citation>
    <scope>NUCLEOTIDE SEQUENCE [LARGE SCALE GENOMIC DNA]</scope>
    <source>
        <strain evidence="1 2">LMG 30175</strain>
    </source>
</reference>
<accession>A0A5E4VB58</accession>
<organism evidence="1 2">
    <name type="scientific">Pandoraea terrae</name>
    <dbReference type="NCBI Taxonomy" id="1537710"/>
    <lineage>
        <taxon>Bacteria</taxon>
        <taxon>Pseudomonadati</taxon>
        <taxon>Pseudomonadota</taxon>
        <taxon>Betaproteobacteria</taxon>
        <taxon>Burkholderiales</taxon>
        <taxon>Burkholderiaceae</taxon>
        <taxon>Pandoraea</taxon>
    </lineage>
</organism>
<sequence length="38" mass="4360">MHMWSLPARCEAVMQIAVKRRVIFSISRQKNNLFVAGA</sequence>
<protein>
    <submittedName>
        <fullName evidence="1">Uncharacterized protein</fullName>
    </submittedName>
</protein>
<gene>
    <name evidence="1" type="ORF">PTE30175_02479</name>
</gene>
<keyword evidence="2" id="KW-1185">Reference proteome</keyword>
<dbReference type="Proteomes" id="UP000414233">
    <property type="component" value="Unassembled WGS sequence"/>
</dbReference>
<dbReference type="EMBL" id="CABPRZ010000009">
    <property type="protein sequence ID" value="VVE09386.1"/>
    <property type="molecule type" value="Genomic_DNA"/>
</dbReference>
<dbReference type="AlphaFoldDB" id="A0A5E4VB58"/>
<evidence type="ECO:0000313" key="2">
    <source>
        <dbReference type="Proteomes" id="UP000414233"/>
    </source>
</evidence>
<proteinExistence type="predicted"/>
<name>A0A5E4VB58_9BURK</name>